<evidence type="ECO:0000256" key="1">
    <source>
        <dbReference type="ARBA" id="ARBA00004123"/>
    </source>
</evidence>
<dbReference type="Proteomes" id="UP000478008">
    <property type="component" value="Unassembled WGS sequence"/>
</dbReference>
<organism evidence="6 7">
    <name type="scientific">Dekkera bruxellensis</name>
    <name type="common">Brettanomyces custersii</name>
    <dbReference type="NCBI Taxonomy" id="5007"/>
    <lineage>
        <taxon>Eukaryota</taxon>
        <taxon>Fungi</taxon>
        <taxon>Dikarya</taxon>
        <taxon>Ascomycota</taxon>
        <taxon>Saccharomycotina</taxon>
        <taxon>Pichiomycetes</taxon>
        <taxon>Pichiales</taxon>
        <taxon>Pichiaceae</taxon>
        <taxon>Brettanomyces</taxon>
    </lineage>
</organism>
<proteinExistence type="predicted"/>
<dbReference type="CDD" id="cd00067">
    <property type="entry name" value="GAL4"/>
    <property type="match status" value="1"/>
</dbReference>
<protein>
    <submittedName>
        <fullName evidence="6">DEBR0S5_11672g1_1</fullName>
    </submittedName>
</protein>
<evidence type="ECO:0000313" key="7">
    <source>
        <dbReference type="Proteomes" id="UP000478008"/>
    </source>
</evidence>
<dbReference type="Gene3D" id="4.10.240.10">
    <property type="entry name" value="Zn(2)-C6 fungal-type DNA-binding domain"/>
    <property type="match status" value="1"/>
</dbReference>
<dbReference type="CDD" id="cd12148">
    <property type="entry name" value="fungal_TF_MHR"/>
    <property type="match status" value="1"/>
</dbReference>
<evidence type="ECO:0000313" key="6">
    <source>
        <dbReference type="EMBL" id="VUG19775.1"/>
    </source>
</evidence>
<dbReference type="GO" id="GO:0000981">
    <property type="term" value="F:DNA-binding transcription factor activity, RNA polymerase II-specific"/>
    <property type="evidence" value="ECO:0007669"/>
    <property type="project" value="InterPro"/>
</dbReference>
<dbReference type="InterPro" id="IPR050613">
    <property type="entry name" value="Sec_Metabolite_Reg"/>
</dbReference>
<comment type="subcellular location">
    <subcellularLocation>
        <location evidence="1">Nucleus</location>
    </subcellularLocation>
</comment>
<keyword evidence="7" id="KW-1185">Reference proteome</keyword>
<dbReference type="InterPro" id="IPR007219">
    <property type="entry name" value="XnlR_reg_dom"/>
</dbReference>
<dbReference type="SMART" id="SM00066">
    <property type="entry name" value="GAL4"/>
    <property type="match status" value="1"/>
</dbReference>
<evidence type="ECO:0000256" key="2">
    <source>
        <dbReference type="ARBA" id="ARBA00022723"/>
    </source>
</evidence>
<dbReference type="InterPro" id="IPR036864">
    <property type="entry name" value="Zn2-C6_fun-type_DNA-bd_sf"/>
</dbReference>
<sequence>MKEKFVSTSIDANNQLVELNPEPSSFRPKRKRNRPTVSCMSCKRKKIKCDRMKPMCGACLRNHMPDGSCVYASHYPSNAPSEPRNVKRRPNSSDNSVSSSTTGTSDELHADDAKRPPVKLEEENISSNMLETSREASSESGYLSNESRPSAPKSDSSGVHQTDRIEVLLNEIDRLKAIIFERTSGWLLPNFKSNIRAKDVPILQGIRKAHLRNLRHISDRCVRIDAPNHSCFLGPSNFRSLMTYDHTLTKLTLKFNHRLEQERTDWRNALKPKKFHNEMNRVLGNYAREHFHEKTDPSKGPGTPYQRALISYLEQYLVNYDLFISMLNKSLAMMSFLLPIVPHKLSDHILSSRFHRDQNTNGVKINFNGQPIVFAEIAMIIGCLKFGFSGIDSRENASLDAKLTIYSEEETNLLYFFTTKLLEQAEYRTHSSLPSLLSLIVLYFIACRNVERYDLITFESIPSFQSMTVQMAISLGFHRDIDETKPTLRMQDGLHDPQTLMTYISSGDWHAIWCSVMYLDTLSCFALGTPSMVGFSADRCYGTGLFSPTIRYVIGAYRSVVRLITGPSHYGKDKINRGSSTRQLNAYSVTLFQLEKLIFGIEKFNNTELQSFSDLIKQMNSAATTEEVSKTVLIMLMKLRICALLLFLYIYTHIIFKDTNNELIKMGRLFGKSLGEVEILEARLLKRSLRYSIVMLGLLNHLLLNNYSKKTTVLGIFTTDISSIFIRCLYGLASYIADSFNKRRYEDQVIIRVDDLSLETLELLVDPENENNLDPKKAKLFKDGMSKIEKSLERPASLLHYLNSFFYNSSRSTISRDYNFFASYKYVFLTLSYMESHHLTVDTFDVQKFLDQFKNIDNSWFKS</sequence>
<dbReference type="InterPro" id="IPR001138">
    <property type="entry name" value="Zn2Cys6_DnaBD"/>
</dbReference>
<feature type="compositionally biased region" description="Basic and acidic residues" evidence="4">
    <location>
        <begin position="106"/>
        <end position="122"/>
    </location>
</feature>
<reference evidence="6 7" key="1">
    <citation type="submission" date="2019-07" db="EMBL/GenBank/DDBJ databases">
        <authorList>
            <person name="Friedrich A."/>
            <person name="Schacherer J."/>
        </authorList>
    </citation>
    <scope>NUCLEOTIDE SEQUENCE [LARGE SCALE GENOMIC DNA]</scope>
</reference>
<dbReference type="PROSITE" id="PS50048">
    <property type="entry name" value="ZN2_CY6_FUNGAL_2"/>
    <property type="match status" value="1"/>
</dbReference>
<feature type="compositionally biased region" description="Polar residues" evidence="4">
    <location>
        <begin position="1"/>
        <end position="17"/>
    </location>
</feature>
<dbReference type="SUPFAM" id="SSF57701">
    <property type="entry name" value="Zn2/Cys6 DNA-binding domain"/>
    <property type="match status" value="1"/>
</dbReference>
<dbReference type="Pfam" id="PF00172">
    <property type="entry name" value="Zn_clus"/>
    <property type="match status" value="1"/>
</dbReference>
<dbReference type="GO" id="GO:0008270">
    <property type="term" value="F:zinc ion binding"/>
    <property type="evidence" value="ECO:0007669"/>
    <property type="project" value="InterPro"/>
</dbReference>
<dbReference type="GO" id="GO:0005634">
    <property type="term" value="C:nucleus"/>
    <property type="evidence" value="ECO:0007669"/>
    <property type="project" value="UniProtKB-SubCell"/>
</dbReference>
<gene>
    <name evidence="6" type="ORF">DEBR0S5_11672G</name>
</gene>
<feature type="region of interest" description="Disordered" evidence="4">
    <location>
        <begin position="75"/>
        <end position="160"/>
    </location>
</feature>
<keyword evidence="2" id="KW-0479">Metal-binding</keyword>
<name>A0A7D9CZR1_DEKBR</name>
<dbReference type="PANTHER" id="PTHR31001">
    <property type="entry name" value="UNCHARACTERIZED TRANSCRIPTIONAL REGULATORY PROTEIN"/>
    <property type="match status" value="1"/>
</dbReference>
<dbReference type="Pfam" id="PF04082">
    <property type="entry name" value="Fungal_trans"/>
    <property type="match status" value="1"/>
</dbReference>
<dbReference type="EMBL" id="CABFWN010000005">
    <property type="protein sequence ID" value="VUG19775.1"/>
    <property type="molecule type" value="Genomic_DNA"/>
</dbReference>
<accession>A0A7D9CZR1</accession>
<feature type="compositionally biased region" description="Polar residues" evidence="4">
    <location>
        <begin position="138"/>
        <end position="160"/>
    </location>
</feature>
<feature type="region of interest" description="Disordered" evidence="4">
    <location>
        <begin position="1"/>
        <end position="35"/>
    </location>
</feature>
<feature type="domain" description="Zn(2)-C6 fungal-type" evidence="5">
    <location>
        <begin position="38"/>
        <end position="71"/>
    </location>
</feature>
<feature type="compositionally biased region" description="Low complexity" evidence="4">
    <location>
        <begin position="92"/>
        <end position="105"/>
    </location>
</feature>
<evidence type="ECO:0000259" key="5">
    <source>
        <dbReference type="PROSITE" id="PS50048"/>
    </source>
</evidence>
<evidence type="ECO:0000256" key="3">
    <source>
        <dbReference type="ARBA" id="ARBA00023242"/>
    </source>
</evidence>
<evidence type="ECO:0000256" key="4">
    <source>
        <dbReference type="SAM" id="MobiDB-lite"/>
    </source>
</evidence>
<dbReference type="AlphaFoldDB" id="A0A7D9CZR1"/>
<keyword evidence="3" id="KW-0539">Nucleus</keyword>